<evidence type="ECO:0000259" key="10">
    <source>
        <dbReference type="PROSITE" id="PS50157"/>
    </source>
</evidence>
<dbReference type="Pfam" id="PF00096">
    <property type="entry name" value="zf-C2H2"/>
    <property type="match status" value="1"/>
</dbReference>
<name>A0AAD5S2P4_9FUNG</name>
<evidence type="ECO:0000256" key="3">
    <source>
        <dbReference type="ARBA" id="ARBA00009131"/>
    </source>
</evidence>
<dbReference type="PANTHER" id="PTHR21502:SF3">
    <property type="entry name" value="CILIUM ASSEMBLY PROTEIN DZIP1L"/>
    <property type="match status" value="1"/>
</dbReference>
<evidence type="ECO:0000256" key="9">
    <source>
        <dbReference type="SAM" id="MobiDB-lite"/>
    </source>
</evidence>
<dbReference type="PROSITE" id="PS00028">
    <property type="entry name" value="ZINC_FINGER_C2H2_1"/>
    <property type="match status" value="1"/>
</dbReference>
<dbReference type="EMBL" id="JADGJD010002272">
    <property type="protein sequence ID" value="KAJ3033550.1"/>
    <property type="molecule type" value="Genomic_DNA"/>
</dbReference>
<evidence type="ECO:0000256" key="6">
    <source>
        <dbReference type="ARBA" id="ARBA00023273"/>
    </source>
</evidence>
<keyword evidence="5" id="KW-0206">Cytoskeleton</keyword>
<feature type="domain" description="C2H2-type" evidence="10">
    <location>
        <begin position="99"/>
        <end position="122"/>
    </location>
</feature>
<evidence type="ECO:0000256" key="1">
    <source>
        <dbReference type="ARBA" id="ARBA00004114"/>
    </source>
</evidence>
<keyword evidence="4 8" id="KW-0175">Coiled coil</keyword>
<accession>A0AAD5S2P4</accession>
<dbReference type="InterPro" id="IPR013087">
    <property type="entry name" value="Znf_C2H2_type"/>
</dbReference>
<dbReference type="GO" id="GO:0005737">
    <property type="term" value="C:cytoplasm"/>
    <property type="evidence" value="ECO:0007669"/>
    <property type="project" value="TreeGrafter"/>
</dbReference>
<evidence type="ECO:0000256" key="7">
    <source>
        <dbReference type="PROSITE-ProRule" id="PRU00042"/>
    </source>
</evidence>
<feature type="non-terminal residue" evidence="11">
    <location>
        <position position="265"/>
    </location>
</feature>
<dbReference type="SMART" id="SM00355">
    <property type="entry name" value="ZnF_C2H2"/>
    <property type="match status" value="1"/>
</dbReference>
<dbReference type="PROSITE" id="PS50157">
    <property type="entry name" value="ZINC_FINGER_C2H2_2"/>
    <property type="match status" value="1"/>
</dbReference>
<comment type="similarity">
    <text evidence="3">Belongs to the DZIP C2H2-type zinc-finger protein family.</text>
</comment>
<dbReference type="InterPro" id="IPR051241">
    <property type="entry name" value="DZIP_RILPL"/>
</dbReference>
<dbReference type="Pfam" id="PF13815">
    <property type="entry name" value="Dzip-like_N"/>
    <property type="match status" value="1"/>
</dbReference>
<dbReference type="AlphaFoldDB" id="A0AAD5S2P4"/>
<dbReference type="GO" id="GO:0060271">
    <property type="term" value="P:cilium assembly"/>
    <property type="evidence" value="ECO:0007669"/>
    <property type="project" value="TreeGrafter"/>
</dbReference>
<dbReference type="Gene3D" id="3.30.160.60">
    <property type="entry name" value="Classic Zinc Finger"/>
    <property type="match status" value="1"/>
</dbReference>
<keyword evidence="5" id="KW-0963">Cytoplasm</keyword>
<comment type="caution">
    <text evidence="11">The sequence shown here is derived from an EMBL/GenBank/DDBJ whole genome shotgun (WGS) entry which is preliminary data.</text>
</comment>
<dbReference type="GO" id="GO:0008270">
    <property type="term" value="F:zinc ion binding"/>
    <property type="evidence" value="ECO:0007669"/>
    <property type="project" value="UniProtKB-KW"/>
</dbReference>
<keyword evidence="7" id="KW-0862">Zinc</keyword>
<evidence type="ECO:0000313" key="12">
    <source>
        <dbReference type="Proteomes" id="UP001212841"/>
    </source>
</evidence>
<evidence type="ECO:0000313" key="11">
    <source>
        <dbReference type="EMBL" id="KAJ3033550.1"/>
    </source>
</evidence>
<organism evidence="11 12">
    <name type="scientific">Rhizophlyctis rosea</name>
    <dbReference type="NCBI Taxonomy" id="64517"/>
    <lineage>
        <taxon>Eukaryota</taxon>
        <taxon>Fungi</taxon>
        <taxon>Fungi incertae sedis</taxon>
        <taxon>Chytridiomycota</taxon>
        <taxon>Chytridiomycota incertae sedis</taxon>
        <taxon>Chytridiomycetes</taxon>
        <taxon>Rhizophlyctidales</taxon>
        <taxon>Rhizophlyctidaceae</taxon>
        <taxon>Rhizophlyctis</taxon>
    </lineage>
</organism>
<evidence type="ECO:0000256" key="2">
    <source>
        <dbReference type="ARBA" id="ARBA00004120"/>
    </source>
</evidence>
<evidence type="ECO:0000256" key="8">
    <source>
        <dbReference type="SAM" id="Coils"/>
    </source>
</evidence>
<keyword evidence="6" id="KW-0966">Cell projection</keyword>
<reference evidence="11" key="1">
    <citation type="submission" date="2020-05" db="EMBL/GenBank/DDBJ databases">
        <title>Phylogenomic resolution of chytrid fungi.</title>
        <authorList>
            <person name="Stajich J.E."/>
            <person name="Amses K."/>
            <person name="Simmons R."/>
            <person name="Seto K."/>
            <person name="Myers J."/>
            <person name="Bonds A."/>
            <person name="Quandt C.A."/>
            <person name="Barry K."/>
            <person name="Liu P."/>
            <person name="Grigoriev I."/>
            <person name="Longcore J.E."/>
            <person name="James T.Y."/>
        </authorList>
    </citation>
    <scope>NUCLEOTIDE SEQUENCE</scope>
    <source>
        <strain evidence="11">JEL0318</strain>
    </source>
</reference>
<evidence type="ECO:0000256" key="4">
    <source>
        <dbReference type="ARBA" id="ARBA00023054"/>
    </source>
</evidence>
<comment type="subcellular location">
    <subcellularLocation>
        <location evidence="2">Cytoplasm</location>
        <location evidence="2">Cytoskeleton</location>
        <location evidence="2">Cilium basal body</location>
    </subcellularLocation>
    <subcellularLocation>
        <location evidence="1">Cytoplasm</location>
        <location evidence="1">Cytoskeleton</location>
        <location evidence="1">Microtubule organizing center</location>
        <location evidence="1">Centrosome</location>
        <location evidence="1">Centriole</location>
    </subcellularLocation>
</comment>
<feature type="coiled-coil region" evidence="8">
    <location>
        <begin position="169"/>
        <end position="252"/>
    </location>
</feature>
<dbReference type="GO" id="GO:0036064">
    <property type="term" value="C:ciliary basal body"/>
    <property type="evidence" value="ECO:0007669"/>
    <property type="project" value="TreeGrafter"/>
</dbReference>
<evidence type="ECO:0000256" key="5">
    <source>
        <dbReference type="ARBA" id="ARBA00023212"/>
    </source>
</evidence>
<dbReference type="Proteomes" id="UP001212841">
    <property type="component" value="Unassembled WGS sequence"/>
</dbReference>
<protein>
    <submittedName>
        <fullName evidence="11">Zinc finger protein dzip1</fullName>
    </submittedName>
</protein>
<gene>
    <name evidence="11" type="primary">DZIP1</name>
    <name evidence="11" type="ORF">HK097_004809</name>
</gene>
<sequence>MRYVDQNFLKVFQLAQLIIEYLLHSQDYLADTNRSLTDENSALKHQFDAICSTCDKQTVELAALKKETRAMRKTLYAYQLMTKVPGGSGGRGGVVACYHRCEVCPKSFTSQYYLEAHLKRRHPEYVDLPNRHPIPTAAPAAAPKPEPPKPATPPPPPPAPDMTVMADALDRFTQRLMESEKQIRAEMDEKMRKEVETKQKSIDEAYRQKKLRYEKEIQDMKTALHQELDEERKTLEEERKEIEALLEKARKTAPRFGNLEDESPP</sequence>
<feature type="region of interest" description="Disordered" evidence="9">
    <location>
        <begin position="130"/>
        <end position="160"/>
    </location>
</feature>
<dbReference type="InterPro" id="IPR032714">
    <property type="entry name" value="DZIP1_N"/>
</dbReference>
<keyword evidence="7" id="KW-0479">Metal-binding</keyword>
<dbReference type="PANTHER" id="PTHR21502">
    <property type="entry name" value="ZINC FINGER PROTEIN DZIP1"/>
    <property type="match status" value="1"/>
</dbReference>
<dbReference type="GO" id="GO:0005814">
    <property type="term" value="C:centriole"/>
    <property type="evidence" value="ECO:0007669"/>
    <property type="project" value="UniProtKB-SubCell"/>
</dbReference>
<proteinExistence type="inferred from homology"/>
<feature type="compositionally biased region" description="Pro residues" evidence="9">
    <location>
        <begin position="142"/>
        <end position="160"/>
    </location>
</feature>
<keyword evidence="12" id="KW-1185">Reference proteome</keyword>
<keyword evidence="7" id="KW-0863">Zinc-finger</keyword>